<feature type="region of interest" description="Disordered" evidence="2">
    <location>
        <begin position="727"/>
        <end position="759"/>
    </location>
</feature>
<evidence type="ECO:0000256" key="1">
    <source>
        <dbReference type="SAM" id="Coils"/>
    </source>
</evidence>
<dbReference type="GeneID" id="7452909"/>
<feature type="compositionally biased region" description="Pro residues" evidence="2">
    <location>
        <begin position="39"/>
        <end position="48"/>
    </location>
</feature>
<feature type="region of interest" description="Disordered" evidence="2">
    <location>
        <begin position="675"/>
        <end position="701"/>
    </location>
</feature>
<feature type="region of interest" description="Disordered" evidence="2">
    <location>
        <begin position="793"/>
        <end position="833"/>
    </location>
</feature>
<feature type="compositionally biased region" description="Basic and acidic residues" evidence="2">
    <location>
        <begin position="185"/>
        <end position="195"/>
    </location>
</feature>
<feature type="region of interest" description="Disordered" evidence="2">
    <location>
        <begin position="297"/>
        <end position="615"/>
    </location>
</feature>
<keyword evidence="1" id="KW-0175">Coiled coil</keyword>
<dbReference type="EMBL" id="CM000639">
    <property type="protein sequence ID" value="EED95513.1"/>
    <property type="molecule type" value="Genomic_DNA"/>
</dbReference>
<feature type="compositionally biased region" description="Low complexity" evidence="2">
    <location>
        <begin position="238"/>
        <end position="252"/>
    </location>
</feature>
<feature type="compositionally biased region" description="Polar residues" evidence="2">
    <location>
        <begin position="412"/>
        <end position="438"/>
    </location>
</feature>
<feature type="compositionally biased region" description="Basic and acidic residues" evidence="2">
    <location>
        <begin position="390"/>
        <end position="409"/>
    </location>
</feature>
<organism evidence="3 4">
    <name type="scientific">Thalassiosira pseudonana</name>
    <name type="common">Marine diatom</name>
    <name type="synonym">Cyclotella nana</name>
    <dbReference type="NCBI Taxonomy" id="35128"/>
    <lineage>
        <taxon>Eukaryota</taxon>
        <taxon>Sar</taxon>
        <taxon>Stramenopiles</taxon>
        <taxon>Ochrophyta</taxon>
        <taxon>Bacillariophyta</taxon>
        <taxon>Coscinodiscophyceae</taxon>
        <taxon>Thalassiosirophycidae</taxon>
        <taxon>Thalassiosirales</taxon>
        <taxon>Thalassiosiraceae</taxon>
        <taxon>Thalassiosira</taxon>
    </lineage>
</organism>
<feature type="compositionally biased region" description="Polar residues" evidence="2">
    <location>
        <begin position="455"/>
        <end position="466"/>
    </location>
</feature>
<feature type="compositionally biased region" description="Low complexity" evidence="2">
    <location>
        <begin position="1"/>
        <end position="13"/>
    </location>
</feature>
<feature type="compositionally biased region" description="Low complexity" evidence="2">
    <location>
        <begin position="815"/>
        <end position="833"/>
    </location>
</feature>
<gene>
    <name evidence="3" type="ORF">THAPSDRAFT_21530</name>
</gene>
<feature type="coiled-coil region" evidence="1">
    <location>
        <begin position="647"/>
        <end position="674"/>
    </location>
</feature>
<accession>B8BVS7</accession>
<sequence length="901" mass="95984">MSSGYGRSSTSGGNATGHNGGRRGPKKFGKNLTKLTKPPSAPNAPPVPGITATGNKSSTASSSGGGGLLLLSKTKPGGGSGLLGTSSTLSSLGGKDSSAANIATTVGSALPNVSAHDALLLSAQGNAAAAANASANNSGGEQVGGSGKSAPPPAWGSKSGEKPQQSQSMQQLHGQERGVQQWMGGDERITPRNDVKPPPGLLTPRRSMANQNLPNDVSAIDSSARSANSNTDLSIPKQQLSSPQLASSAVAAEVDNHPKDEQLSFMSKLAKERAEKLKSEEEARMLQQKERAATRLRELEAKRLEQTKEKERVQLAKDQHKEQHQRLQQQQHRGPPTSVIIGKEVSLKKLPSPNQPKVPSKIYSRKEVSQPSSQIILEPLGKPKKIMAKSAKEKEFAEKTLLEKKKFYDPNKTFSSLVGGKQQQSSQQPNTVKQNNTVGAGAGSVKSAKSEETGGSKNSASQNTPASRDKSTSSKGKMTEKVSQPPPFRMVNLDSFEDRGTSRGTSAAGGAGARMLFDPNSGNLVTAKGEAKKAKQQQQHMMQQLQNKGRKDFDFEAIQKTGDFPKLLSRPADSGDDSTRQRGKKGSRKEEQTQQKKSGRSPKTAKAPRMPRTRGVLFKLDEHGNYVNADECEADQGYGQHSVPGGRVKNAAEYAKLMEQKQKLEQQLLEEHHQKETGEEYDDQMIDNNAPGGFSGFRNDPSFIQYQQQTDFEAQQQRILEDAWSSLVEAEPSRDEMNDEDEDEEEHHLPFSSKRGVDKSEDEYAAALDFSPSMIGLGFGKEDPLDLAKFGLGAATSGQSTNPNPFGPLGGGSRLLGASAWGTGGTSSVNTSSLNDLGGLGGWNFSSSSNAAAGSDTLDGSNPEASKSTNSFINLNAWGSSNLDGFTFGQHKTDTSNGTAD</sequence>
<dbReference type="HOGENOM" id="CLU_321743_0_0_1"/>
<evidence type="ECO:0000313" key="4">
    <source>
        <dbReference type="Proteomes" id="UP000001449"/>
    </source>
</evidence>
<feature type="compositionally biased region" description="Low complexity" evidence="2">
    <location>
        <begin position="83"/>
        <end position="98"/>
    </location>
</feature>
<keyword evidence="4" id="KW-1185">Reference proteome</keyword>
<dbReference type="PaxDb" id="35128-Thaps21530"/>
<feature type="compositionally biased region" description="Basic and acidic residues" evidence="2">
    <location>
        <begin position="467"/>
        <end position="480"/>
    </location>
</feature>
<feature type="region of interest" description="Disordered" evidence="2">
    <location>
        <begin position="1"/>
        <end position="98"/>
    </location>
</feature>
<feature type="region of interest" description="Disordered" evidence="2">
    <location>
        <begin position="126"/>
        <end position="259"/>
    </location>
</feature>
<reference evidence="3 4" key="2">
    <citation type="journal article" date="2008" name="Nature">
        <title>The Phaeodactylum genome reveals the evolutionary history of diatom genomes.</title>
        <authorList>
            <person name="Bowler C."/>
            <person name="Allen A.E."/>
            <person name="Badger J.H."/>
            <person name="Grimwood J."/>
            <person name="Jabbari K."/>
            <person name="Kuo A."/>
            <person name="Maheswari U."/>
            <person name="Martens C."/>
            <person name="Maumus F."/>
            <person name="Otillar R.P."/>
            <person name="Rayko E."/>
            <person name="Salamov A."/>
            <person name="Vandepoele K."/>
            <person name="Beszteri B."/>
            <person name="Gruber A."/>
            <person name="Heijde M."/>
            <person name="Katinka M."/>
            <person name="Mock T."/>
            <person name="Valentin K."/>
            <person name="Verret F."/>
            <person name="Berges J.A."/>
            <person name="Brownlee C."/>
            <person name="Cadoret J.P."/>
            <person name="Chiovitti A."/>
            <person name="Choi C.J."/>
            <person name="Coesel S."/>
            <person name="De Martino A."/>
            <person name="Detter J.C."/>
            <person name="Durkin C."/>
            <person name="Falciatore A."/>
            <person name="Fournet J."/>
            <person name="Haruta M."/>
            <person name="Huysman M.J."/>
            <person name="Jenkins B.D."/>
            <person name="Jiroutova K."/>
            <person name="Jorgensen R.E."/>
            <person name="Joubert Y."/>
            <person name="Kaplan A."/>
            <person name="Kroger N."/>
            <person name="Kroth P.G."/>
            <person name="La Roche J."/>
            <person name="Lindquist E."/>
            <person name="Lommer M."/>
            <person name="Martin-Jezequel V."/>
            <person name="Lopez P.J."/>
            <person name="Lucas S."/>
            <person name="Mangogna M."/>
            <person name="McGinnis K."/>
            <person name="Medlin L.K."/>
            <person name="Montsant A."/>
            <person name="Oudot-Le Secq M.P."/>
            <person name="Napoli C."/>
            <person name="Obornik M."/>
            <person name="Parker M.S."/>
            <person name="Petit J.L."/>
            <person name="Porcel B.M."/>
            <person name="Poulsen N."/>
            <person name="Robison M."/>
            <person name="Rychlewski L."/>
            <person name="Rynearson T.A."/>
            <person name="Schmutz J."/>
            <person name="Shapiro H."/>
            <person name="Siaut M."/>
            <person name="Stanley M."/>
            <person name="Sussman M.R."/>
            <person name="Taylor A.R."/>
            <person name="Vardi A."/>
            <person name="von Dassow P."/>
            <person name="Vyverman W."/>
            <person name="Willis A."/>
            <person name="Wyrwicz L.S."/>
            <person name="Rokhsar D.S."/>
            <person name="Weissenbach J."/>
            <person name="Armbrust E.V."/>
            <person name="Green B.R."/>
            <person name="Van de Peer Y."/>
            <person name="Grigoriev I.V."/>
        </authorList>
    </citation>
    <scope>NUCLEOTIDE SEQUENCE [LARGE SCALE GENOMIC DNA]</scope>
    <source>
        <strain evidence="3 4">CCMP1335</strain>
    </source>
</reference>
<dbReference type="eggNOG" id="ENOG502T24J">
    <property type="taxonomic scope" value="Eukaryota"/>
</dbReference>
<dbReference type="KEGG" id="tps:THAPSDRAFT_21530"/>
<feature type="compositionally biased region" description="Low complexity" evidence="2">
    <location>
        <begin position="126"/>
        <end position="140"/>
    </location>
</feature>
<dbReference type="Proteomes" id="UP000001449">
    <property type="component" value="Chromosome 2"/>
</dbReference>
<dbReference type="InParanoid" id="B8BVS7"/>
<dbReference type="RefSeq" id="XP_002288070.1">
    <property type="nucleotide sequence ID" value="XM_002288034.1"/>
</dbReference>
<protein>
    <submittedName>
        <fullName evidence="3">Uncharacterized protein</fullName>
    </submittedName>
</protein>
<feature type="compositionally biased region" description="Polar residues" evidence="2">
    <location>
        <begin position="208"/>
        <end position="237"/>
    </location>
</feature>
<evidence type="ECO:0000256" key="2">
    <source>
        <dbReference type="SAM" id="MobiDB-lite"/>
    </source>
</evidence>
<feature type="compositionally biased region" description="Low complexity" evidence="2">
    <location>
        <begin position="536"/>
        <end position="546"/>
    </location>
</feature>
<feature type="compositionally biased region" description="Basic and acidic residues" evidence="2">
    <location>
        <begin position="297"/>
        <end position="325"/>
    </location>
</feature>
<name>B8BVS7_THAPS</name>
<evidence type="ECO:0000313" key="3">
    <source>
        <dbReference type="EMBL" id="EED95513.1"/>
    </source>
</evidence>
<dbReference type="AlphaFoldDB" id="B8BVS7"/>
<proteinExistence type="predicted"/>
<reference evidence="3 4" key="1">
    <citation type="journal article" date="2004" name="Science">
        <title>The genome of the diatom Thalassiosira pseudonana: ecology, evolution, and metabolism.</title>
        <authorList>
            <person name="Armbrust E.V."/>
            <person name="Berges J.A."/>
            <person name="Bowler C."/>
            <person name="Green B.R."/>
            <person name="Martinez D."/>
            <person name="Putnam N.H."/>
            <person name="Zhou S."/>
            <person name="Allen A.E."/>
            <person name="Apt K.E."/>
            <person name="Bechner M."/>
            <person name="Brzezinski M.A."/>
            <person name="Chaal B.K."/>
            <person name="Chiovitti A."/>
            <person name="Davis A.K."/>
            <person name="Demarest M.S."/>
            <person name="Detter J.C."/>
            <person name="Glavina T."/>
            <person name="Goodstein D."/>
            <person name="Hadi M.Z."/>
            <person name="Hellsten U."/>
            <person name="Hildebrand M."/>
            <person name="Jenkins B.D."/>
            <person name="Jurka J."/>
            <person name="Kapitonov V.V."/>
            <person name="Kroger N."/>
            <person name="Lau W.W."/>
            <person name="Lane T.W."/>
            <person name="Larimer F.W."/>
            <person name="Lippmeier J.C."/>
            <person name="Lucas S."/>
            <person name="Medina M."/>
            <person name="Montsant A."/>
            <person name="Obornik M."/>
            <person name="Parker M.S."/>
            <person name="Palenik B."/>
            <person name="Pazour G.J."/>
            <person name="Richardson P.M."/>
            <person name="Rynearson T.A."/>
            <person name="Saito M.A."/>
            <person name="Schwartz D.C."/>
            <person name="Thamatrakoln K."/>
            <person name="Valentin K."/>
            <person name="Vardi A."/>
            <person name="Wilkerson F.P."/>
            <person name="Rokhsar D.S."/>
        </authorList>
    </citation>
    <scope>NUCLEOTIDE SEQUENCE [LARGE SCALE GENOMIC DNA]</scope>
    <source>
        <strain evidence="3 4">CCMP1335</strain>
    </source>
</reference>
<feature type="compositionally biased region" description="Basic residues" evidence="2">
    <location>
        <begin position="20"/>
        <end position="29"/>
    </location>
</feature>